<feature type="compositionally biased region" description="Basic and acidic residues" evidence="1">
    <location>
        <begin position="14"/>
        <end position="29"/>
    </location>
</feature>
<dbReference type="EMBL" id="CADCUY010000112">
    <property type="protein sequence ID" value="CAA9393778.1"/>
    <property type="molecule type" value="Genomic_DNA"/>
</dbReference>
<organism evidence="2">
    <name type="scientific">uncultured Quadrisphaera sp</name>
    <dbReference type="NCBI Taxonomy" id="904978"/>
    <lineage>
        <taxon>Bacteria</taxon>
        <taxon>Bacillati</taxon>
        <taxon>Actinomycetota</taxon>
        <taxon>Actinomycetes</taxon>
        <taxon>Kineosporiales</taxon>
        <taxon>Kineosporiaceae</taxon>
        <taxon>Quadrisphaera</taxon>
        <taxon>environmental samples</taxon>
    </lineage>
</organism>
<gene>
    <name evidence="2" type="ORF">AVDCRST_MAG35-537</name>
</gene>
<accession>A0A6J4NQ21</accession>
<name>A0A6J4NQ21_9ACTN</name>
<feature type="non-terminal residue" evidence="2">
    <location>
        <position position="1"/>
    </location>
</feature>
<evidence type="ECO:0000256" key="1">
    <source>
        <dbReference type="SAM" id="MobiDB-lite"/>
    </source>
</evidence>
<protein>
    <submittedName>
        <fullName evidence="2">Uncharacterized protein</fullName>
    </submittedName>
</protein>
<feature type="region of interest" description="Disordered" evidence="1">
    <location>
        <begin position="1"/>
        <end position="29"/>
    </location>
</feature>
<proteinExistence type="predicted"/>
<feature type="non-terminal residue" evidence="2">
    <location>
        <position position="29"/>
    </location>
</feature>
<reference evidence="2" key="1">
    <citation type="submission" date="2020-02" db="EMBL/GenBank/DDBJ databases">
        <authorList>
            <person name="Meier V. D."/>
        </authorList>
    </citation>
    <scope>NUCLEOTIDE SEQUENCE</scope>
    <source>
        <strain evidence="2">AVDCRST_MAG35</strain>
    </source>
</reference>
<dbReference type="AlphaFoldDB" id="A0A6J4NQ21"/>
<sequence>DRGARAGPHHHERRTPGERRGHGERGQHA</sequence>
<evidence type="ECO:0000313" key="2">
    <source>
        <dbReference type="EMBL" id="CAA9393778.1"/>
    </source>
</evidence>